<dbReference type="GO" id="GO:0006508">
    <property type="term" value="P:proteolysis"/>
    <property type="evidence" value="ECO:0007669"/>
    <property type="project" value="UniProtKB-KW"/>
</dbReference>
<sequence>MRSAHGTRRLPLGAWVRDAGGASDAPQETVVEGATVAARALADRFPRTPAATAASAATLFAGCSYQWGGVTPWGADCSGFVQAVYRLHGVELPRDAWQQALEGDDAGSAIDALAPGDLLFFSDRDDLRITHVGVALGESRMAHVSLGRGGFAVERLDDARDAYAARLVRQLRATRRVV</sequence>
<evidence type="ECO:0000256" key="3">
    <source>
        <dbReference type="ARBA" id="ARBA00022801"/>
    </source>
</evidence>
<reference evidence="6" key="1">
    <citation type="submission" date="2020-02" db="EMBL/GenBank/DDBJ databases">
        <authorList>
            <person name="Meier V. D."/>
        </authorList>
    </citation>
    <scope>NUCLEOTIDE SEQUENCE</scope>
    <source>
        <strain evidence="6">AVDCRST_MAG11</strain>
    </source>
</reference>
<accession>A0A6J4LL35</accession>
<evidence type="ECO:0000256" key="2">
    <source>
        <dbReference type="ARBA" id="ARBA00022670"/>
    </source>
</evidence>
<dbReference type="PROSITE" id="PS51935">
    <property type="entry name" value="NLPC_P60"/>
    <property type="match status" value="1"/>
</dbReference>
<feature type="domain" description="NlpC/P60" evidence="5">
    <location>
        <begin position="47"/>
        <end position="178"/>
    </location>
</feature>
<dbReference type="PANTHER" id="PTHR47053">
    <property type="entry name" value="MUREIN DD-ENDOPEPTIDASE MEPH-RELATED"/>
    <property type="match status" value="1"/>
</dbReference>
<evidence type="ECO:0000256" key="4">
    <source>
        <dbReference type="ARBA" id="ARBA00022807"/>
    </source>
</evidence>
<name>A0A6J4LL35_9BACT</name>
<evidence type="ECO:0000313" key="6">
    <source>
        <dbReference type="EMBL" id="CAA9335644.1"/>
    </source>
</evidence>
<dbReference type="InterPro" id="IPR000064">
    <property type="entry name" value="NLP_P60_dom"/>
</dbReference>
<comment type="similarity">
    <text evidence="1">Belongs to the peptidase C40 family.</text>
</comment>
<proteinExistence type="inferred from homology"/>
<protein>
    <recommendedName>
        <fullName evidence="5">NlpC/P60 domain-containing protein</fullName>
    </recommendedName>
</protein>
<organism evidence="6">
    <name type="scientific">uncultured Gemmatimonadaceae bacterium</name>
    <dbReference type="NCBI Taxonomy" id="246130"/>
    <lineage>
        <taxon>Bacteria</taxon>
        <taxon>Pseudomonadati</taxon>
        <taxon>Gemmatimonadota</taxon>
        <taxon>Gemmatimonadia</taxon>
        <taxon>Gemmatimonadales</taxon>
        <taxon>Gemmatimonadaceae</taxon>
        <taxon>environmental samples</taxon>
    </lineage>
</organism>
<dbReference type="AlphaFoldDB" id="A0A6J4LL35"/>
<dbReference type="PANTHER" id="PTHR47053:SF1">
    <property type="entry name" value="MUREIN DD-ENDOPEPTIDASE MEPH-RELATED"/>
    <property type="match status" value="1"/>
</dbReference>
<keyword evidence="3" id="KW-0378">Hydrolase</keyword>
<gene>
    <name evidence="6" type="ORF">AVDCRST_MAG11-2686</name>
</gene>
<dbReference type="SUPFAM" id="SSF54001">
    <property type="entry name" value="Cysteine proteinases"/>
    <property type="match status" value="1"/>
</dbReference>
<dbReference type="EMBL" id="CADCTU010000597">
    <property type="protein sequence ID" value="CAA9335644.1"/>
    <property type="molecule type" value="Genomic_DNA"/>
</dbReference>
<dbReference type="Gene3D" id="3.90.1720.10">
    <property type="entry name" value="endopeptidase domain like (from Nostoc punctiforme)"/>
    <property type="match status" value="1"/>
</dbReference>
<dbReference type="InterPro" id="IPR038765">
    <property type="entry name" value="Papain-like_cys_pep_sf"/>
</dbReference>
<evidence type="ECO:0000256" key="1">
    <source>
        <dbReference type="ARBA" id="ARBA00007074"/>
    </source>
</evidence>
<dbReference type="InterPro" id="IPR051202">
    <property type="entry name" value="Peptidase_C40"/>
</dbReference>
<keyword evidence="4" id="KW-0788">Thiol protease</keyword>
<dbReference type="Pfam" id="PF00877">
    <property type="entry name" value="NLPC_P60"/>
    <property type="match status" value="1"/>
</dbReference>
<evidence type="ECO:0000259" key="5">
    <source>
        <dbReference type="PROSITE" id="PS51935"/>
    </source>
</evidence>
<dbReference type="GO" id="GO:0008234">
    <property type="term" value="F:cysteine-type peptidase activity"/>
    <property type="evidence" value="ECO:0007669"/>
    <property type="project" value="UniProtKB-KW"/>
</dbReference>
<keyword evidence="2" id="KW-0645">Protease</keyword>